<keyword evidence="2" id="KW-1185">Reference proteome</keyword>
<protein>
    <submittedName>
        <fullName evidence="1">Uncharacterized protein</fullName>
    </submittedName>
</protein>
<evidence type="ECO:0000313" key="1">
    <source>
        <dbReference type="EMBL" id="SFK64611.1"/>
    </source>
</evidence>
<gene>
    <name evidence="1" type="ORF">SAMN04488518_107184</name>
</gene>
<dbReference type="RefSeq" id="WP_093520552.1">
    <property type="nucleotide sequence ID" value="NZ_FOSK01000007.1"/>
</dbReference>
<accession>A0A1I4B9B6</accession>
<evidence type="ECO:0000313" key="2">
    <source>
        <dbReference type="Proteomes" id="UP000199598"/>
    </source>
</evidence>
<name>A0A1I4B9B6_9HYPH</name>
<sequence>MRSLKFLMVILTGLSTMLISVSVSNALGIQQLTEVSGRAEVVDKRQLDIYHPYGIIRVGLMWPAENHYSLRRQLATAVKVKCLMFGSETSASCVAIDKFGSRWMLGNANQMAFTK</sequence>
<dbReference type="Proteomes" id="UP000199598">
    <property type="component" value="Unassembled WGS sequence"/>
</dbReference>
<proteinExistence type="predicted"/>
<dbReference type="EMBL" id="FOSK01000007">
    <property type="protein sequence ID" value="SFK64611.1"/>
    <property type="molecule type" value="Genomic_DNA"/>
</dbReference>
<comment type="caution">
    <text evidence="1">The sequence shown here is derived from an EMBL/GenBank/DDBJ whole genome shotgun (WGS) entry which is preliminary data.</text>
</comment>
<organism evidence="1 2">
    <name type="scientific">Pseudovibrio ascidiaceicola</name>
    <dbReference type="NCBI Taxonomy" id="285279"/>
    <lineage>
        <taxon>Bacteria</taxon>
        <taxon>Pseudomonadati</taxon>
        <taxon>Pseudomonadota</taxon>
        <taxon>Alphaproteobacteria</taxon>
        <taxon>Hyphomicrobiales</taxon>
        <taxon>Stappiaceae</taxon>
        <taxon>Pseudovibrio</taxon>
    </lineage>
</organism>
<reference evidence="1 2" key="1">
    <citation type="submission" date="2016-10" db="EMBL/GenBank/DDBJ databases">
        <authorList>
            <person name="Varghese N."/>
            <person name="Submissions S."/>
        </authorList>
    </citation>
    <scope>NUCLEOTIDE SEQUENCE [LARGE SCALE GENOMIC DNA]</scope>
    <source>
        <strain evidence="1 2">DSM 16392</strain>
    </source>
</reference>